<keyword evidence="1 10" id="KW-0645">Protease</keyword>
<dbReference type="FunFam" id="2.20.100.10:FF:000002">
    <property type="entry name" value="Unc-5 netrin receptor C"/>
    <property type="match status" value="1"/>
</dbReference>
<dbReference type="OrthoDB" id="291007at2759"/>
<evidence type="ECO:0000259" key="14">
    <source>
        <dbReference type="PROSITE" id="PS51864"/>
    </source>
</evidence>
<dbReference type="AlphaFoldDB" id="A0A7M5WX60"/>
<dbReference type="PRINTS" id="PR01705">
    <property type="entry name" value="TSP1REPEAT"/>
</dbReference>
<dbReference type="Gene3D" id="2.20.100.10">
    <property type="entry name" value="Thrombospondin type-1 (TSP1) repeat"/>
    <property type="match status" value="1"/>
</dbReference>
<feature type="region of interest" description="Disordered" evidence="12">
    <location>
        <begin position="522"/>
        <end position="542"/>
    </location>
</feature>
<evidence type="ECO:0000256" key="6">
    <source>
        <dbReference type="ARBA" id="ARBA00023049"/>
    </source>
</evidence>
<evidence type="ECO:0000259" key="13">
    <source>
        <dbReference type="PROSITE" id="PS50060"/>
    </source>
</evidence>
<dbReference type="FunFam" id="3.40.390.10:FF:000015">
    <property type="entry name" value="Meprin A subunit"/>
    <property type="match status" value="1"/>
</dbReference>
<dbReference type="InterPro" id="IPR036383">
    <property type="entry name" value="TSP1_rpt_sf"/>
</dbReference>
<feature type="binding site" evidence="10">
    <location>
        <position position="271"/>
    </location>
    <ligand>
        <name>Zn(2+)</name>
        <dbReference type="ChEBI" id="CHEBI:29105"/>
        <note>catalytic</note>
    </ligand>
</feature>
<dbReference type="EC" id="3.4.24.-" evidence="11"/>
<dbReference type="CDD" id="cd04280">
    <property type="entry name" value="ZnMc_astacin_like"/>
    <property type="match status" value="1"/>
</dbReference>
<dbReference type="Pfam" id="PF01400">
    <property type="entry name" value="Astacin"/>
    <property type="match status" value="1"/>
</dbReference>
<dbReference type="EnsemblMetazoa" id="CLYHEMT014231.2">
    <property type="protein sequence ID" value="CLYHEMP014231.2"/>
    <property type="gene ID" value="CLYHEMG014231"/>
</dbReference>
<reference evidence="15" key="1">
    <citation type="submission" date="2021-01" db="UniProtKB">
        <authorList>
            <consortium name="EnsemblMetazoa"/>
        </authorList>
    </citation>
    <scope>IDENTIFICATION</scope>
</reference>
<feature type="chain" id="PRO_5029938285" description="Metalloendopeptidase" evidence="11">
    <location>
        <begin position="19"/>
        <end position="787"/>
    </location>
</feature>
<keyword evidence="16" id="KW-1185">Reference proteome</keyword>
<keyword evidence="8 10" id="KW-1015">Disulfide bond</keyword>
<evidence type="ECO:0000256" key="8">
    <source>
        <dbReference type="ARBA" id="ARBA00023157"/>
    </source>
</evidence>
<dbReference type="InterPro" id="IPR013320">
    <property type="entry name" value="ConA-like_dom_sf"/>
</dbReference>
<dbReference type="PROSITE" id="PS50092">
    <property type="entry name" value="TSP1"/>
    <property type="match status" value="2"/>
</dbReference>
<evidence type="ECO:0000256" key="7">
    <source>
        <dbReference type="ARBA" id="ARBA00023145"/>
    </source>
</evidence>
<feature type="active site" evidence="10">
    <location>
        <position position="272"/>
    </location>
</feature>
<dbReference type="InterPro" id="IPR001506">
    <property type="entry name" value="Peptidase_M12A"/>
</dbReference>
<evidence type="ECO:0000256" key="3">
    <source>
        <dbReference type="ARBA" id="ARBA00022729"/>
    </source>
</evidence>
<evidence type="ECO:0000313" key="15">
    <source>
        <dbReference type="EnsemblMetazoa" id="CLYHEMP014231.2"/>
    </source>
</evidence>
<dbReference type="InterPro" id="IPR000998">
    <property type="entry name" value="MAM_dom"/>
</dbReference>
<dbReference type="SUPFAM" id="SSF82895">
    <property type="entry name" value="TSP-1 type 1 repeat"/>
    <property type="match status" value="2"/>
</dbReference>
<dbReference type="SMART" id="SM00137">
    <property type="entry name" value="MAM"/>
    <property type="match status" value="1"/>
</dbReference>
<evidence type="ECO:0000256" key="9">
    <source>
        <dbReference type="ARBA" id="ARBA00023180"/>
    </source>
</evidence>
<keyword evidence="2 10" id="KW-0479">Metal-binding</keyword>
<dbReference type="Pfam" id="PF00090">
    <property type="entry name" value="TSP_1"/>
    <property type="match status" value="1"/>
</dbReference>
<keyword evidence="9" id="KW-0325">Glycoprotein</keyword>
<evidence type="ECO:0000256" key="10">
    <source>
        <dbReference type="PROSITE-ProRule" id="PRU01211"/>
    </source>
</evidence>
<dbReference type="PANTHER" id="PTHR10127">
    <property type="entry name" value="DISCOIDIN, CUB, EGF, LAMININ , AND ZINC METALLOPROTEASE DOMAIN CONTAINING"/>
    <property type="match status" value="1"/>
</dbReference>
<dbReference type="RefSeq" id="XP_066928894.1">
    <property type="nucleotide sequence ID" value="XM_067072793.1"/>
</dbReference>
<dbReference type="GO" id="GO:0006508">
    <property type="term" value="P:proteolysis"/>
    <property type="evidence" value="ECO:0007669"/>
    <property type="project" value="UniProtKB-KW"/>
</dbReference>
<dbReference type="Gene3D" id="2.60.120.200">
    <property type="match status" value="1"/>
</dbReference>
<dbReference type="InterPro" id="IPR034035">
    <property type="entry name" value="Astacin-like_dom"/>
</dbReference>
<feature type="binding site" evidence="10">
    <location>
        <position position="275"/>
    </location>
    <ligand>
        <name>Zn(2+)</name>
        <dbReference type="ChEBI" id="CHEBI:29105"/>
        <note>catalytic</note>
    </ligand>
</feature>
<dbReference type="GO" id="GO:0004222">
    <property type="term" value="F:metalloendopeptidase activity"/>
    <property type="evidence" value="ECO:0007669"/>
    <property type="project" value="UniProtKB-UniRule"/>
</dbReference>
<dbReference type="PROSITE" id="PS50060">
    <property type="entry name" value="MAM_2"/>
    <property type="match status" value="1"/>
</dbReference>
<dbReference type="SUPFAM" id="SSF55486">
    <property type="entry name" value="Metalloproteases ('zincins'), catalytic domain"/>
    <property type="match status" value="1"/>
</dbReference>
<organism evidence="15 16">
    <name type="scientific">Clytia hemisphaerica</name>
    <dbReference type="NCBI Taxonomy" id="252671"/>
    <lineage>
        <taxon>Eukaryota</taxon>
        <taxon>Metazoa</taxon>
        <taxon>Cnidaria</taxon>
        <taxon>Hydrozoa</taxon>
        <taxon>Hydroidolina</taxon>
        <taxon>Leptothecata</taxon>
        <taxon>Obeliida</taxon>
        <taxon>Clytiidae</taxon>
        <taxon>Clytia</taxon>
    </lineage>
</organism>
<feature type="domain" description="Peptidase M12A" evidence="14">
    <location>
        <begin position="179"/>
        <end position="375"/>
    </location>
</feature>
<dbReference type="SMART" id="SM00209">
    <property type="entry name" value="TSP1"/>
    <property type="match status" value="2"/>
</dbReference>
<dbReference type="Proteomes" id="UP000594262">
    <property type="component" value="Unplaced"/>
</dbReference>
<evidence type="ECO:0000256" key="11">
    <source>
        <dbReference type="RuleBase" id="RU361183"/>
    </source>
</evidence>
<feature type="disulfide bond" evidence="10">
    <location>
        <begin position="241"/>
        <end position="263"/>
    </location>
</feature>
<dbReference type="SUPFAM" id="SSF49899">
    <property type="entry name" value="Concanavalin A-like lectins/glucanases"/>
    <property type="match status" value="1"/>
</dbReference>
<feature type="domain" description="MAM" evidence="13">
    <location>
        <begin position="499"/>
        <end position="661"/>
    </location>
</feature>
<feature type="compositionally biased region" description="Polar residues" evidence="12">
    <location>
        <begin position="522"/>
        <end position="537"/>
    </location>
</feature>
<sequence>MRLLTLLALAVLAVGVLSSTFNDEEENQRSPRIKRFSLSKKFKFWFNRDKDENEEDKNTERKKKSFGQKIKDGWTKFKSWVKKYKSKKNKRYQMKKEDAKSQLPRYLRDKYAQGKKVFQSELDEAYFKMMKQRRRGVSIIDIINRINKGNDVNLRQVDIVEPKDAPKELQNTGGRNRRDVMRERFYLWHDRIIPYEIKDFQSKDVNAIKIALNEIESRTCLKFVPRTTQTNWIQYFRGTGCYSNVGKVFWQEGFQQISLGYGCMTKGTIQHETMHALGFYHEQARPDRDRYVKIFFDNIRDDQEHNFEKQTEEKADTLNIQYDFSSVMHYGKFSFAQDPSKPTILPIQNPNQEIGQRDAVSDTDIEQINILYSCSVSGNGWSKWSEYGACSVECIKQRSRFCMNSDKASCPNPTNYGYNRYGVDLQEAQCSSSECAGVVDGNWGSWGDWGKCSEACGTGKHSRTRQCNNPTPQNGGESCKGSASEEKECFIKPCNSGSLDCTFDDDSDRLCGWTSEDSMNFQWTRNRGGTPSTSTGPSEDKTSGSGYYMYIETSSPAREGWKARLTSSLIGAQVVKCMKLSYHMYGASIGTLNIIAKDQTTNEERILFEKSGNQGNTWQTIEVTVQNSNPYKIVLEGVRGFDWQGDIAIDDIEFTNGACIKQVVTTPSPTPTILRVGCFQDQGYINGRRPFTHRGDLSGLAISTNQLSELRDHYYDVVRYCGSLARNNGFKFFAIQQYYECWTGPTSDVQYSRDGESKGCWPEQQMGYGPHIVGQYLSNMVYQWSDL</sequence>
<evidence type="ECO:0000256" key="12">
    <source>
        <dbReference type="SAM" id="MobiDB-lite"/>
    </source>
</evidence>
<evidence type="ECO:0000313" key="16">
    <source>
        <dbReference type="Proteomes" id="UP000594262"/>
    </source>
</evidence>
<evidence type="ECO:0000256" key="4">
    <source>
        <dbReference type="ARBA" id="ARBA00022801"/>
    </source>
</evidence>
<dbReference type="PANTHER" id="PTHR10127:SF780">
    <property type="entry name" value="METALLOENDOPEPTIDASE"/>
    <property type="match status" value="1"/>
</dbReference>
<dbReference type="CDD" id="cd06263">
    <property type="entry name" value="MAM"/>
    <property type="match status" value="1"/>
</dbReference>
<dbReference type="InterPro" id="IPR000884">
    <property type="entry name" value="TSP1_rpt"/>
</dbReference>
<feature type="binding site" evidence="10">
    <location>
        <position position="281"/>
    </location>
    <ligand>
        <name>Zn(2+)</name>
        <dbReference type="ChEBI" id="CHEBI:29105"/>
        <note>catalytic</note>
    </ligand>
</feature>
<comment type="cofactor">
    <cofactor evidence="10 11">
        <name>Zn(2+)</name>
        <dbReference type="ChEBI" id="CHEBI:29105"/>
    </cofactor>
    <text evidence="10 11">Binds 1 zinc ion per subunit.</text>
</comment>
<evidence type="ECO:0000256" key="2">
    <source>
        <dbReference type="ARBA" id="ARBA00022723"/>
    </source>
</evidence>
<dbReference type="PROSITE" id="PS51864">
    <property type="entry name" value="ASTACIN"/>
    <property type="match status" value="1"/>
</dbReference>
<dbReference type="GeneID" id="136816465"/>
<dbReference type="GO" id="GO:0016020">
    <property type="term" value="C:membrane"/>
    <property type="evidence" value="ECO:0007669"/>
    <property type="project" value="InterPro"/>
</dbReference>
<comment type="caution">
    <text evidence="10">Lacks conserved residue(s) required for the propagation of feature annotation.</text>
</comment>
<dbReference type="Gene3D" id="3.40.390.10">
    <property type="entry name" value="Collagenase (Catalytic Domain)"/>
    <property type="match status" value="1"/>
</dbReference>
<keyword evidence="7" id="KW-0865">Zymogen</keyword>
<dbReference type="InterPro" id="IPR024079">
    <property type="entry name" value="MetalloPept_cat_dom_sf"/>
</dbReference>
<keyword evidence="3 11" id="KW-0732">Signal</keyword>
<evidence type="ECO:0000256" key="1">
    <source>
        <dbReference type="ARBA" id="ARBA00022670"/>
    </source>
</evidence>
<feature type="signal peptide" evidence="11">
    <location>
        <begin position="1"/>
        <end position="18"/>
    </location>
</feature>
<keyword evidence="6 10" id="KW-0482">Metalloprotease</keyword>
<name>A0A7M5WX60_9CNID</name>
<dbReference type="SMART" id="SM00235">
    <property type="entry name" value="ZnMc"/>
    <property type="match status" value="1"/>
</dbReference>
<keyword evidence="5 10" id="KW-0862">Zinc</keyword>
<accession>A0A7M5WX60</accession>
<dbReference type="PRINTS" id="PR00480">
    <property type="entry name" value="ASTACIN"/>
</dbReference>
<dbReference type="GO" id="GO:0008270">
    <property type="term" value="F:zinc ion binding"/>
    <property type="evidence" value="ECO:0007669"/>
    <property type="project" value="UniProtKB-UniRule"/>
</dbReference>
<keyword evidence="4 10" id="KW-0378">Hydrolase</keyword>
<proteinExistence type="predicted"/>
<evidence type="ECO:0000256" key="5">
    <source>
        <dbReference type="ARBA" id="ARBA00022833"/>
    </source>
</evidence>
<dbReference type="InterPro" id="IPR006026">
    <property type="entry name" value="Peptidase_Metallo"/>
</dbReference>
<dbReference type="Pfam" id="PF00629">
    <property type="entry name" value="MAM"/>
    <property type="match status" value="1"/>
</dbReference>
<protein>
    <recommendedName>
        <fullName evidence="11">Metalloendopeptidase</fullName>
        <ecNumber evidence="11">3.4.24.-</ecNumber>
    </recommendedName>
</protein>